<gene>
    <name evidence="2" type="ORF">BJX68DRAFT_269138</name>
</gene>
<accession>A0ABR4JZZ2</accession>
<dbReference type="RefSeq" id="XP_070896745.1">
    <property type="nucleotide sequence ID" value="XM_071046264.1"/>
</dbReference>
<keyword evidence="3" id="KW-1185">Reference proteome</keyword>
<feature type="compositionally biased region" description="Low complexity" evidence="1">
    <location>
        <begin position="112"/>
        <end position="129"/>
    </location>
</feature>
<sequence>MSDRHKIYIDIVRLHEAIETIASPLTARNQGMAIYQVPNDLFLNQLGTFKPALFQPRQAVRKTGKGKQKQKAKEKDKEKEKKRNPTTKRKSKEPPTEAARTTQTTNSEAECAAPASASSPSSRSSTSTTRAHRSFSLWPSTFSPPRPSSSCSSLSFGTFEPEPWLPEGSRLPVYPPVLKHVAEMNECERGLPALPGWGECVLEKDGLTSKAKHPYMPNLELHEDGQWEITEILEDHTYKRPHCVAELFLNPTHQMDSRMVSLTEIKAVLRLMRNRMELRRYAHHSSFPVLMLSYVSCGEGDDAKCKPARIIQAHHDGKKLTIQYLQLANWVDRKTTASTLDPFAAYFFSEPVMPIPTSPREKPKRGSWLQDKWTEFMSSRSDPMTDNDLDKMMRRA</sequence>
<evidence type="ECO:0000313" key="2">
    <source>
        <dbReference type="EMBL" id="KAL2845611.1"/>
    </source>
</evidence>
<comment type="caution">
    <text evidence="2">The sequence shown here is derived from an EMBL/GenBank/DDBJ whole genome shotgun (WGS) entry which is preliminary data.</text>
</comment>
<protein>
    <submittedName>
        <fullName evidence="2">Uncharacterized protein</fullName>
    </submittedName>
</protein>
<dbReference type="GeneID" id="98161428"/>
<proteinExistence type="predicted"/>
<feature type="compositionally biased region" description="Basic and acidic residues" evidence="1">
    <location>
        <begin position="71"/>
        <end position="83"/>
    </location>
</feature>
<dbReference type="Proteomes" id="UP001610444">
    <property type="component" value="Unassembled WGS sequence"/>
</dbReference>
<feature type="region of interest" description="Disordered" evidence="1">
    <location>
        <begin position="137"/>
        <end position="156"/>
    </location>
</feature>
<evidence type="ECO:0000313" key="3">
    <source>
        <dbReference type="Proteomes" id="UP001610444"/>
    </source>
</evidence>
<dbReference type="EMBL" id="JBFXLR010000036">
    <property type="protein sequence ID" value="KAL2845611.1"/>
    <property type="molecule type" value="Genomic_DNA"/>
</dbReference>
<feature type="compositionally biased region" description="Basic residues" evidence="1">
    <location>
        <begin position="59"/>
        <end position="70"/>
    </location>
</feature>
<feature type="compositionally biased region" description="Polar residues" evidence="1">
    <location>
        <begin position="99"/>
        <end position="108"/>
    </location>
</feature>
<evidence type="ECO:0000256" key="1">
    <source>
        <dbReference type="SAM" id="MobiDB-lite"/>
    </source>
</evidence>
<name>A0ABR4JZZ2_9EURO</name>
<reference evidence="2 3" key="1">
    <citation type="submission" date="2024-07" db="EMBL/GenBank/DDBJ databases">
        <title>Section-level genome sequencing and comparative genomics of Aspergillus sections Usti and Cavernicolus.</title>
        <authorList>
            <consortium name="Lawrence Berkeley National Laboratory"/>
            <person name="Nybo J.L."/>
            <person name="Vesth T.C."/>
            <person name="Theobald S."/>
            <person name="Frisvad J.C."/>
            <person name="Larsen T.O."/>
            <person name="Kjaerboelling I."/>
            <person name="Rothschild-Mancinelli K."/>
            <person name="Lyhne E.K."/>
            <person name="Kogle M.E."/>
            <person name="Barry K."/>
            <person name="Clum A."/>
            <person name="Na H."/>
            <person name="Ledsgaard L."/>
            <person name="Lin J."/>
            <person name="Lipzen A."/>
            <person name="Kuo A."/>
            <person name="Riley R."/>
            <person name="Mondo S."/>
            <person name="LaButti K."/>
            <person name="Haridas S."/>
            <person name="Pangalinan J."/>
            <person name="Salamov A.A."/>
            <person name="Simmons B.A."/>
            <person name="Magnuson J.K."/>
            <person name="Chen J."/>
            <person name="Drula E."/>
            <person name="Henrissat B."/>
            <person name="Wiebenga A."/>
            <person name="Lubbers R.J."/>
            <person name="Gomes A.C."/>
            <person name="Macurrencykelacurrency M.R."/>
            <person name="Stajich J."/>
            <person name="Grigoriev I.V."/>
            <person name="Mortensen U.H."/>
            <person name="De vries R.P."/>
            <person name="Baker S.E."/>
            <person name="Andersen M.R."/>
        </authorList>
    </citation>
    <scope>NUCLEOTIDE SEQUENCE [LARGE SCALE GENOMIC DNA]</scope>
    <source>
        <strain evidence="2 3">CBS 756.74</strain>
    </source>
</reference>
<feature type="region of interest" description="Disordered" evidence="1">
    <location>
        <begin position="54"/>
        <end position="130"/>
    </location>
</feature>
<organism evidence="2 3">
    <name type="scientific">Aspergillus pseudodeflectus</name>
    <dbReference type="NCBI Taxonomy" id="176178"/>
    <lineage>
        <taxon>Eukaryota</taxon>
        <taxon>Fungi</taxon>
        <taxon>Dikarya</taxon>
        <taxon>Ascomycota</taxon>
        <taxon>Pezizomycotina</taxon>
        <taxon>Eurotiomycetes</taxon>
        <taxon>Eurotiomycetidae</taxon>
        <taxon>Eurotiales</taxon>
        <taxon>Aspergillaceae</taxon>
        <taxon>Aspergillus</taxon>
        <taxon>Aspergillus subgen. Nidulantes</taxon>
    </lineage>
</organism>